<dbReference type="AlphaFoldDB" id="A0A8H7YJ76"/>
<proteinExistence type="predicted"/>
<dbReference type="VEuPathDB" id="FungiDB:I7I52_07568"/>
<dbReference type="Proteomes" id="UP000670092">
    <property type="component" value="Unassembled WGS sequence"/>
</dbReference>
<name>A0A8H7YJ76_AJECA</name>
<sequence length="99" mass="10842">MDTIILFSPGFAIEIGRDTFLWLDSTLYPLLPYPLPGHDITGTSNILSPPRLACSGNSEGFQNRIKNGGACVYGYSLQQVKNNVFLCCLNCSRHCPCAD</sequence>
<reference evidence="1 2" key="1">
    <citation type="submission" date="2021-01" db="EMBL/GenBank/DDBJ databases">
        <title>Chromosome-level genome assembly of a human fungal pathogen reveals clustering of transcriptionally co-regulated genes.</title>
        <authorList>
            <person name="Voorhies M."/>
            <person name="Cohen S."/>
            <person name="Shea T.P."/>
            <person name="Petrus S."/>
            <person name="Munoz J.F."/>
            <person name="Poplawski S."/>
            <person name="Goldman W.E."/>
            <person name="Michael T."/>
            <person name="Cuomo C.A."/>
            <person name="Sil A."/>
            <person name="Beyhan S."/>
        </authorList>
    </citation>
    <scope>NUCLEOTIDE SEQUENCE [LARGE SCALE GENOMIC DNA]</scope>
    <source>
        <strain evidence="1 2">G184AR</strain>
    </source>
</reference>
<protein>
    <submittedName>
        <fullName evidence="1">Uncharacterized protein</fullName>
    </submittedName>
</protein>
<gene>
    <name evidence="1" type="ORF">I7I52_07568</name>
</gene>
<organism evidence="1 2">
    <name type="scientific">Ajellomyces capsulatus</name>
    <name type="common">Darling's disease fungus</name>
    <name type="synonym">Histoplasma capsulatum</name>
    <dbReference type="NCBI Taxonomy" id="5037"/>
    <lineage>
        <taxon>Eukaryota</taxon>
        <taxon>Fungi</taxon>
        <taxon>Dikarya</taxon>
        <taxon>Ascomycota</taxon>
        <taxon>Pezizomycotina</taxon>
        <taxon>Eurotiomycetes</taxon>
        <taxon>Eurotiomycetidae</taxon>
        <taxon>Onygenales</taxon>
        <taxon>Ajellomycetaceae</taxon>
        <taxon>Histoplasma</taxon>
    </lineage>
</organism>
<evidence type="ECO:0000313" key="1">
    <source>
        <dbReference type="EMBL" id="KAG5290519.1"/>
    </source>
</evidence>
<comment type="caution">
    <text evidence="1">The sequence shown here is derived from an EMBL/GenBank/DDBJ whole genome shotgun (WGS) entry which is preliminary data.</text>
</comment>
<dbReference type="EMBL" id="JAEVHI010000005">
    <property type="protein sequence ID" value="KAG5290519.1"/>
    <property type="molecule type" value="Genomic_DNA"/>
</dbReference>
<accession>A0A8H7YJ76</accession>
<evidence type="ECO:0000313" key="2">
    <source>
        <dbReference type="Proteomes" id="UP000670092"/>
    </source>
</evidence>